<feature type="domain" description="DUF2207" evidence="2">
    <location>
        <begin position="40"/>
        <end position="200"/>
    </location>
</feature>
<dbReference type="EMBL" id="NGJK01000093">
    <property type="protein sequence ID" value="RAP02443.1"/>
    <property type="molecule type" value="Genomic_DNA"/>
</dbReference>
<dbReference type="InterPro" id="IPR018702">
    <property type="entry name" value="DUF2207"/>
</dbReference>
<feature type="transmembrane region" description="Helical" evidence="1">
    <location>
        <begin position="246"/>
        <end position="267"/>
    </location>
</feature>
<evidence type="ECO:0000259" key="3">
    <source>
        <dbReference type="Pfam" id="PF20990"/>
    </source>
</evidence>
<organism evidence="4 5">
    <name type="scientific">Methanosphaera stadtmanae</name>
    <dbReference type="NCBI Taxonomy" id="2317"/>
    <lineage>
        <taxon>Archaea</taxon>
        <taxon>Methanobacteriati</taxon>
        <taxon>Methanobacteriota</taxon>
        <taxon>Methanomada group</taxon>
        <taxon>Methanobacteria</taxon>
        <taxon>Methanobacteriales</taxon>
        <taxon>Methanobacteriaceae</taxon>
        <taxon>Methanosphaera</taxon>
    </lineage>
</organism>
<dbReference type="Pfam" id="PF20990">
    <property type="entry name" value="DUF2207_C"/>
    <property type="match status" value="1"/>
</dbReference>
<dbReference type="InterPro" id="IPR048389">
    <property type="entry name" value="YciQ-like_C"/>
</dbReference>
<dbReference type="GeneID" id="3855416"/>
<protein>
    <recommendedName>
        <fullName evidence="6">DUF2207 domain-containing protein</fullName>
    </recommendedName>
</protein>
<evidence type="ECO:0000259" key="2">
    <source>
        <dbReference type="Pfam" id="PF09972"/>
    </source>
</evidence>
<dbReference type="AlphaFoldDB" id="A0A328PYV4"/>
<evidence type="ECO:0000313" key="5">
    <source>
        <dbReference type="Proteomes" id="UP000248557"/>
    </source>
</evidence>
<gene>
    <name evidence="4" type="ORF">CA615_07850</name>
</gene>
<keyword evidence="1" id="KW-0472">Membrane</keyword>
<accession>A0A328PYV4</accession>
<evidence type="ECO:0008006" key="6">
    <source>
        <dbReference type="Google" id="ProtNLM"/>
    </source>
</evidence>
<reference evidence="4 5" key="1">
    <citation type="submission" date="2017-05" db="EMBL/GenBank/DDBJ databases">
        <title>Host range expansion of the Methanosphaera genus to humans and monogastric animals involves recent and extensive reduction in genome content.</title>
        <authorList>
            <person name="Hoedt E.C."/>
            <person name="Volmer J.G."/>
            <person name="Parks D.H."/>
            <person name="Rosewarne C.P."/>
            <person name="Denman S.E."/>
            <person name="Mcsweeney C.S."/>
            <person name="O Cuiv P."/>
            <person name="Hugenholtz P."/>
            <person name="Tyson G.W."/>
            <person name="Morrison M."/>
        </authorList>
    </citation>
    <scope>NUCLEOTIDE SEQUENCE [LARGE SCALE GENOMIC DNA]</scope>
    <source>
        <strain evidence="4 5">PA5</strain>
    </source>
</reference>
<keyword evidence="1" id="KW-1133">Transmembrane helix</keyword>
<feature type="domain" description="Predicted membrane protein YciQ-like C-terminal" evidence="3">
    <location>
        <begin position="284"/>
        <end position="501"/>
    </location>
</feature>
<dbReference type="Pfam" id="PF09972">
    <property type="entry name" value="DUF2207"/>
    <property type="match status" value="1"/>
</dbReference>
<evidence type="ECO:0000313" key="4">
    <source>
        <dbReference type="EMBL" id="RAP02443.1"/>
    </source>
</evidence>
<comment type="caution">
    <text evidence="4">The sequence shown here is derived from an EMBL/GenBank/DDBJ whole genome shotgun (WGS) entry which is preliminary data.</text>
</comment>
<name>A0A328PYV4_9EURY</name>
<feature type="transmembrane region" description="Helical" evidence="1">
    <location>
        <begin position="430"/>
        <end position="450"/>
    </location>
</feature>
<keyword evidence="1" id="KW-0812">Transmembrane</keyword>
<dbReference type="Proteomes" id="UP000248557">
    <property type="component" value="Unassembled WGS sequence"/>
</dbReference>
<proteinExistence type="predicted"/>
<dbReference type="RefSeq" id="WP_011407133.1">
    <property type="nucleotide sequence ID" value="NZ_LR698975.1"/>
</dbReference>
<sequence>MNKKTVTALKILTIIFFILMLLSFSSANDDKDNVFVKKIVSIQEDGCVNITEDFNYTLRLHPNIYRNIQLDDNQEISNISIETPGFYNNYNISNTSNGVQIHVSLYSDAEKTKPVVNQSANVIYHYKKTRAITMYNDVAEFKYDAWDMDSGVVRMTTYIQLPKNHENVEFWTNPSYYVSSNIWITHNTLQTRFRSIEANKTAQQILIIPKSQFNTTINANVVNIDAKNSIEDNQEKYEDNLNYNYMVTYITCVLSIILLLTPLGIYYKYNRQPKTSNNKIIQKIPYNDSPLFINNIIHGNGNYVTIDGFYATVVDLVDKKYIEFIDDTTFKINNKESHLLDYEIDILNFFINQKNKNQVIIDKIDEVSFNKFISKWMKKSYESIYRNKMDFFQNTSQKLYKIYSIITSIYVIGALYYVLSLQPDVPTINWAFRATIILIPVIILTAVLSYKVPRQWTNYGIKYYNNWKNFELYLTDYNLIKQYPPDMNQINKYIIYSIALGDIRTFNRNMELYFKYNTMENTEYGKYIKLYSILSSKFKNI</sequence>
<feature type="transmembrane region" description="Helical" evidence="1">
    <location>
        <begin position="399"/>
        <end position="418"/>
    </location>
</feature>
<dbReference type="OMA" id="NIWITHN"/>
<evidence type="ECO:0000256" key="1">
    <source>
        <dbReference type="SAM" id="Phobius"/>
    </source>
</evidence>